<dbReference type="PANTHER" id="PTHR47691:SF3">
    <property type="entry name" value="HTH-TYPE TRANSCRIPTIONAL REGULATOR RV0890C-RELATED"/>
    <property type="match status" value="1"/>
</dbReference>
<dbReference type="SMART" id="SM00862">
    <property type="entry name" value="Trans_reg_C"/>
    <property type="match status" value="1"/>
</dbReference>
<evidence type="ECO:0000256" key="2">
    <source>
        <dbReference type="ARBA" id="ARBA00023125"/>
    </source>
</evidence>
<dbReference type="InterPro" id="IPR011990">
    <property type="entry name" value="TPR-like_helical_dom_sf"/>
</dbReference>
<dbReference type="CDD" id="cd15831">
    <property type="entry name" value="BTAD"/>
    <property type="match status" value="1"/>
</dbReference>
<reference evidence="6 7" key="1">
    <citation type="journal article" date="2019" name="Int. J. Syst. Evol. Microbiol.">
        <title>The Global Catalogue of Microorganisms (GCM) 10K type strain sequencing project: providing services to taxonomists for standard genome sequencing and annotation.</title>
        <authorList>
            <consortium name="The Broad Institute Genomics Platform"/>
            <consortium name="The Broad Institute Genome Sequencing Center for Infectious Disease"/>
            <person name="Wu L."/>
            <person name="Ma J."/>
        </authorList>
    </citation>
    <scope>NUCLEOTIDE SEQUENCE [LARGE SCALE GENOMIC DNA]</scope>
    <source>
        <strain evidence="6 7">JCM 10696</strain>
    </source>
</reference>
<name>A0ABN1RR61_9ACTN</name>
<accession>A0ABN1RR61</accession>
<dbReference type="Gene3D" id="1.25.40.10">
    <property type="entry name" value="Tetratricopeptide repeat domain"/>
    <property type="match status" value="2"/>
</dbReference>
<feature type="DNA-binding region" description="OmpR/PhoB-type" evidence="3">
    <location>
        <begin position="1"/>
        <end position="93"/>
    </location>
</feature>
<dbReference type="EMBL" id="BAAAHH010000027">
    <property type="protein sequence ID" value="GAA0962042.1"/>
    <property type="molecule type" value="Genomic_DNA"/>
</dbReference>
<dbReference type="SUPFAM" id="SSF46894">
    <property type="entry name" value="C-terminal effector domain of the bipartite response regulators"/>
    <property type="match status" value="1"/>
</dbReference>
<organism evidence="6 7">
    <name type="scientific">Actinocorallia libanotica</name>
    <dbReference type="NCBI Taxonomy" id="46162"/>
    <lineage>
        <taxon>Bacteria</taxon>
        <taxon>Bacillati</taxon>
        <taxon>Actinomycetota</taxon>
        <taxon>Actinomycetes</taxon>
        <taxon>Streptosporangiales</taxon>
        <taxon>Thermomonosporaceae</taxon>
        <taxon>Actinocorallia</taxon>
    </lineage>
</organism>
<keyword evidence="2 3" id="KW-0238">DNA-binding</keyword>
<dbReference type="SUPFAM" id="SSF52540">
    <property type="entry name" value="P-loop containing nucleoside triphosphate hydrolases"/>
    <property type="match status" value="1"/>
</dbReference>
<evidence type="ECO:0000259" key="5">
    <source>
        <dbReference type="PROSITE" id="PS51755"/>
    </source>
</evidence>
<dbReference type="PROSITE" id="PS51755">
    <property type="entry name" value="OMPR_PHOB"/>
    <property type="match status" value="1"/>
</dbReference>
<dbReference type="Gene3D" id="3.40.50.300">
    <property type="entry name" value="P-loop containing nucleotide triphosphate hydrolases"/>
    <property type="match status" value="1"/>
</dbReference>
<feature type="domain" description="OmpR/PhoB-type" evidence="5">
    <location>
        <begin position="1"/>
        <end position="93"/>
    </location>
</feature>
<comment type="similarity">
    <text evidence="1">Belongs to the AfsR/DnrI/RedD regulatory family.</text>
</comment>
<dbReference type="InterPro" id="IPR036388">
    <property type="entry name" value="WH-like_DNA-bd_sf"/>
</dbReference>
<sequence length="1020" mass="109448">MRMRCGILGAVTIWDERGDAISVGGPRVRALLALLALNADKAVPVEALIDGLYGDEPPAGAGNALQSQVSRLRRALKGLAEVEASGAGYRLAVDPQAVDAHRFLRLVAEAAGRDAAAKARLLDEALGLWRGRALADAPELRGHALRFEEARITAVEDRAAARLELGGHRDLVSPLRELVEAHPLRERPRALLMRALYGSGRQSEALELYERTRRMLADELGTDPSADLAEVHLAILRGEPEPVAGPMATDDPRASLGAVPGPETAIGTGTAPGTGTAAGPGAAEASGRARVPAQFTSFVGRDDDLARIAVLLGEGRLVTLTGPGGTGKTRLAIEAGGRAGATFVDFAAVSAGEGETVLARAVMGALGLREAGVLPSGERLGPAALLETALGDRPVLLIFDNCEHVIGAAATLARRLLGACPGLRVLATSREALGITGETIWPVRQLPVPSVRATLAEAVSAPAVRLFIDRGSAANPAFAVTAANLEDVVRICEALDGQPLAIELAAARLRALSVTEIADRLDDRFRLLSRGDRTQNPRHQTLRAVVEWSWDLLGPDEQRLARRLSVFTGEFTAVSAREVCGGDEDLLLDLADRSLLQRTPSGRYRMLQTIYAYCAEQLAATGEERELRRAHAAYFLEFAREADGHLRGAEQLTWLERLDTDQENLHAALRWALDTDVPLALRLIGVLSAYWWLRGIRSEGSEAGLRLLEALGDAPPPEFDEEYVVAVALVALGNQEVPELPSLVERSERLLDGIRRPLRQPFLLAMWALTAGPPGGAEEVDRLMERRGHQFVGHPWNQALVEMGAAYLHLFEGRPELTEPHMDRALATFRSLGERWGTTQALDALASVAHETGDPARALDLLEEALVLVRELRSASDTAEILYRRGDILTVLDRRDEARASYLASADEARRAGLQNTFAAAQCGLGDAARLEGDAAAAAAHYERALADCPPRWYTAELRARARLGLALLARDRGDRTAALAHATAAAEAARAYRMDHSRTAEITALLSSLEAPPVDARPE</sequence>
<dbReference type="Pfam" id="PF00486">
    <property type="entry name" value="Trans_reg_C"/>
    <property type="match status" value="1"/>
</dbReference>
<dbReference type="Pfam" id="PF03704">
    <property type="entry name" value="BTAD"/>
    <property type="match status" value="1"/>
</dbReference>
<dbReference type="Proteomes" id="UP001500665">
    <property type="component" value="Unassembled WGS sequence"/>
</dbReference>
<dbReference type="SMART" id="SM00028">
    <property type="entry name" value="TPR"/>
    <property type="match status" value="4"/>
</dbReference>
<dbReference type="SUPFAM" id="SSF48452">
    <property type="entry name" value="TPR-like"/>
    <property type="match status" value="2"/>
</dbReference>
<evidence type="ECO:0000256" key="3">
    <source>
        <dbReference type="PROSITE-ProRule" id="PRU01091"/>
    </source>
</evidence>
<dbReference type="InterPro" id="IPR027417">
    <property type="entry name" value="P-loop_NTPase"/>
</dbReference>
<dbReference type="RefSeq" id="WP_344243932.1">
    <property type="nucleotide sequence ID" value="NZ_BAAAHH010000027.1"/>
</dbReference>
<protein>
    <submittedName>
        <fullName evidence="6">BTAD domain-containing putative transcriptional regulator</fullName>
    </submittedName>
</protein>
<feature type="region of interest" description="Disordered" evidence="4">
    <location>
        <begin position="263"/>
        <end position="285"/>
    </location>
</feature>
<dbReference type="PANTHER" id="PTHR47691">
    <property type="entry name" value="REGULATOR-RELATED"/>
    <property type="match status" value="1"/>
</dbReference>
<gene>
    <name evidence="6" type="ORF">GCM10009550_55480</name>
</gene>
<comment type="caution">
    <text evidence="6">The sequence shown here is derived from an EMBL/GenBank/DDBJ whole genome shotgun (WGS) entry which is preliminary data.</text>
</comment>
<evidence type="ECO:0000256" key="1">
    <source>
        <dbReference type="ARBA" id="ARBA00005820"/>
    </source>
</evidence>
<dbReference type="InterPro" id="IPR016032">
    <property type="entry name" value="Sig_transdc_resp-reg_C-effctor"/>
</dbReference>
<dbReference type="InterPro" id="IPR019734">
    <property type="entry name" value="TPR_rpt"/>
</dbReference>
<dbReference type="Gene3D" id="1.10.10.10">
    <property type="entry name" value="Winged helix-like DNA-binding domain superfamily/Winged helix DNA-binding domain"/>
    <property type="match status" value="1"/>
</dbReference>
<proteinExistence type="inferred from homology"/>
<dbReference type="SMART" id="SM01043">
    <property type="entry name" value="BTAD"/>
    <property type="match status" value="1"/>
</dbReference>
<dbReference type="Pfam" id="PF13424">
    <property type="entry name" value="TPR_12"/>
    <property type="match status" value="1"/>
</dbReference>
<dbReference type="InterPro" id="IPR005158">
    <property type="entry name" value="BTAD"/>
</dbReference>
<evidence type="ECO:0000313" key="7">
    <source>
        <dbReference type="Proteomes" id="UP001500665"/>
    </source>
</evidence>
<keyword evidence="7" id="KW-1185">Reference proteome</keyword>
<dbReference type="InterPro" id="IPR001867">
    <property type="entry name" value="OmpR/PhoB-type_DNA-bd"/>
</dbReference>
<evidence type="ECO:0000313" key="6">
    <source>
        <dbReference type="EMBL" id="GAA0962042.1"/>
    </source>
</evidence>
<evidence type="ECO:0000256" key="4">
    <source>
        <dbReference type="SAM" id="MobiDB-lite"/>
    </source>
</evidence>